<dbReference type="InterPro" id="IPR004424">
    <property type="entry name" value="IspE"/>
</dbReference>
<dbReference type="NCBIfam" id="TIGR00154">
    <property type="entry name" value="ispE"/>
    <property type="match status" value="1"/>
</dbReference>
<evidence type="ECO:0000259" key="11">
    <source>
        <dbReference type="Pfam" id="PF00288"/>
    </source>
</evidence>
<keyword evidence="6 10" id="KW-0418">Kinase</keyword>
<comment type="pathway">
    <text evidence="10">Isoprenoid biosynthesis; isopentenyl diphosphate biosynthesis via DXP pathway; isopentenyl diphosphate from 1-deoxy-D-xylulose 5-phosphate: step 3/6.</text>
</comment>
<dbReference type="InterPro" id="IPR006204">
    <property type="entry name" value="GHMP_kinase_N_dom"/>
</dbReference>
<feature type="domain" description="GHMP kinase N-terminal" evidence="11">
    <location>
        <begin position="80"/>
        <end position="156"/>
    </location>
</feature>
<protein>
    <recommendedName>
        <fullName evidence="3 10">4-diphosphocytidyl-2-C-methyl-D-erythritol kinase</fullName>
        <shortName evidence="10">CMK</shortName>
        <ecNumber evidence="2 10">2.7.1.148</ecNumber>
    </recommendedName>
    <alternativeName>
        <fullName evidence="9 10">4-(cytidine-5'-diphospho)-2-C-methyl-D-erythritol kinase</fullName>
    </alternativeName>
</protein>
<dbReference type="InterPro" id="IPR036554">
    <property type="entry name" value="GHMP_kinase_C_sf"/>
</dbReference>
<evidence type="ECO:0000313" key="13">
    <source>
        <dbReference type="EMBL" id="MCQ8128046.1"/>
    </source>
</evidence>
<evidence type="ECO:0000256" key="9">
    <source>
        <dbReference type="ARBA" id="ARBA00032554"/>
    </source>
</evidence>
<dbReference type="InterPro" id="IPR020568">
    <property type="entry name" value="Ribosomal_Su5_D2-typ_SF"/>
</dbReference>
<dbReference type="RefSeq" id="WP_256614410.1">
    <property type="nucleotide sequence ID" value="NZ_JANIBK010000022.1"/>
</dbReference>
<feature type="active site" evidence="10">
    <location>
        <position position="149"/>
    </location>
</feature>
<feature type="active site" evidence="10">
    <location>
        <position position="24"/>
    </location>
</feature>
<dbReference type="Gene3D" id="3.30.230.10">
    <property type="match status" value="1"/>
</dbReference>
<keyword evidence="7 10" id="KW-0067">ATP-binding</keyword>
<evidence type="ECO:0000313" key="14">
    <source>
        <dbReference type="Proteomes" id="UP001524586"/>
    </source>
</evidence>
<dbReference type="Pfam" id="PF00288">
    <property type="entry name" value="GHMP_kinases_N"/>
    <property type="match status" value="1"/>
</dbReference>
<dbReference type="Proteomes" id="UP001524586">
    <property type="component" value="Unassembled WGS sequence"/>
</dbReference>
<dbReference type="InterPro" id="IPR014721">
    <property type="entry name" value="Ribsml_uS5_D2-typ_fold_subgr"/>
</dbReference>
<dbReference type="EMBL" id="JANIBK010000022">
    <property type="protein sequence ID" value="MCQ8128046.1"/>
    <property type="molecule type" value="Genomic_DNA"/>
</dbReference>
<evidence type="ECO:0000256" key="10">
    <source>
        <dbReference type="HAMAP-Rule" id="MF_00061"/>
    </source>
</evidence>
<dbReference type="PANTHER" id="PTHR43527:SF2">
    <property type="entry name" value="4-DIPHOSPHOCYTIDYL-2-C-METHYL-D-ERYTHRITOL KINASE, CHLOROPLASTIC"/>
    <property type="match status" value="1"/>
</dbReference>
<dbReference type="SUPFAM" id="SSF55060">
    <property type="entry name" value="GHMP Kinase, C-terminal domain"/>
    <property type="match status" value="1"/>
</dbReference>
<organism evidence="13 14">
    <name type="scientific">Methylomonas rivi</name>
    <dbReference type="NCBI Taxonomy" id="2952226"/>
    <lineage>
        <taxon>Bacteria</taxon>
        <taxon>Pseudomonadati</taxon>
        <taxon>Pseudomonadota</taxon>
        <taxon>Gammaproteobacteria</taxon>
        <taxon>Methylococcales</taxon>
        <taxon>Methylococcaceae</taxon>
        <taxon>Methylomonas</taxon>
    </lineage>
</organism>
<evidence type="ECO:0000256" key="4">
    <source>
        <dbReference type="ARBA" id="ARBA00022679"/>
    </source>
</evidence>
<evidence type="ECO:0000256" key="3">
    <source>
        <dbReference type="ARBA" id="ARBA00017473"/>
    </source>
</evidence>
<dbReference type="Gene3D" id="3.30.70.890">
    <property type="entry name" value="GHMP kinase, C-terminal domain"/>
    <property type="match status" value="1"/>
</dbReference>
<dbReference type="PANTHER" id="PTHR43527">
    <property type="entry name" value="4-DIPHOSPHOCYTIDYL-2-C-METHYL-D-ERYTHRITOL KINASE, CHLOROPLASTIC"/>
    <property type="match status" value="1"/>
</dbReference>
<evidence type="ECO:0000256" key="5">
    <source>
        <dbReference type="ARBA" id="ARBA00022741"/>
    </source>
</evidence>
<evidence type="ECO:0000259" key="12">
    <source>
        <dbReference type="Pfam" id="PF08544"/>
    </source>
</evidence>
<feature type="binding site" evidence="10">
    <location>
        <begin position="107"/>
        <end position="117"/>
    </location>
    <ligand>
        <name>ATP</name>
        <dbReference type="ChEBI" id="CHEBI:30616"/>
    </ligand>
</feature>
<comment type="caution">
    <text evidence="13">The sequence shown here is derived from an EMBL/GenBank/DDBJ whole genome shotgun (WGS) entry which is preliminary data.</text>
</comment>
<reference evidence="13 14" key="1">
    <citation type="submission" date="2022-07" db="EMBL/GenBank/DDBJ databases">
        <title>Methylomonas rivi sp. nov., Methylomonas rosea sp. nov., Methylomonas aureus sp. nov. and Methylomonas subterranea sp. nov., four novel methanotrophs isolated from a freshwater creek and the deep terrestrial subsurface.</title>
        <authorList>
            <person name="Abin C."/>
            <person name="Sankaranarayanan K."/>
            <person name="Garner C."/>
            <person name="Sindelar R."/>
            <person name="Kotary K."/>
            <person name="Garner R."/>
            <person name="Barclay S."/>
            <person name="Lawson P."/>
            <person name="Krumholz L."/>
        </authorList>
    </citation>
    <scope>NUCLEOTIDE SEQUENCE [LARGE SCALE GENOMIC DNA]</scope>
    <source>
        <strain evidence="13 14">WSC-6</strain>
    </source>
</reference>
<keyword evidence="8 10" id="KW-0414">Isoprene biosynthesis</keyword>
<proteinExistence type="inferred from homology"/>
<dbReference type="SUPFAM" id="SSF54211">
    <property type="entry name" value="Ribosomal protein S5 domain 2-like"/>
    <property type="match status" value="1"/>
</dbReference>
<dbReference type="InterPro" id="IPR013750">
    <property type="entry name" value="GHMP_kinase_C_dom"/>
</dbReference>
<dbReference type="Pfam" id="PF08544">
    <property type="entry name" value="GHMP_kinases_C"/>
    <property type="match status" value="1"/>
</dbReference>
<dbReference type="EC" id="2.7.1.148" evidence="2 10"/>
<evidence type="ECO:0000256" key="7">
    <source>
        <dbReference type="ARBA" id="ARBA00022840"/>
    </source>
</evidence>
<comment type="similarity">
    <text evidence="1 10">Belongs to the GHMP kinase family. IspE subfamily.</text>
</comment>
<comment type="catalytic activity">
    <reaction evidence="10">
        <text>4-CDP-2-C-methyl-D-erythritol + ATP = 4-CDP-2-C-methyl-D-erythritol 2-phosphate + ADP + H(+)</text>
        <dbReference type="Rhea" id="RHEA:18437"/>
        <dbReference type="ChEBI" id="CHEBI:15378"/>
        <dbReference type="ChEBI" id="CHEBI:30616"/>
        <dbReference type="ChEBI" id="CHEBI:57823"/>
        <dbReference type="ChEBI" id="CHEBI:57919"/>
        <dbReference type="ChEBI" id="CHEBI:456216"/>
        <dbReference type="EC" id="2.7.1.148"/>
    </reaction>
</comment>
<keyword evidence="4 10" id="KW-0808">Transferase</keyword>
<comment type="function">
    <text evidence="10">Catalyzes the phosphorylation of the position 2 hydroxy group of 4-diphosphocytidyl-2C-methyl-D-erythritol.</text>
</comment>
<evidence type="ECO:0000256" key="6">
    <source>
        <dbReference type="ARBA" id="ARBA00022777"/>
    </source>
</evidence>
<accession>A0ABT1U4K5</accession>
<evidence type="ECO:0000256" key="2">
    <source>
        <dbReference type="ARBA" id="ARBA00012052"/>
    </source>
</evidence>
<dbReference type="HAMAP" id="MF_00061">
    <property type="entry name" value="IspE"/>
    <property type="match status" value="1"/>
</dbReference>
<evidence type="ECO:0000256" key="8">
    <source>
        <dbReference type="ARBA" id="ARBA00023229"/>
    </source>
</evidence>
<dbReference type="PIRSF" id="PIRSF010376">
    <property type="entry name" value="IspE"/>
    <property type="match status" value="1"/>
</dbReference>
<name>A0ABT1U4K5_9GAMM</name>
<dbReference type="GO" id="GO:0050515">
    <property type="term" value="F:4-(cytidine 5'-diphospho)-2-C-methyl-D-erythritol kinase activity"/>
    <property type="evidence" value="ECO:0007669"/>
    <property type="project" value="UniProtKB-EC"/>
</dbReference>
<sequence>MGFIVTEGMEFISGWGGKWPAPAKLNLMLRITGRREDGYHLLQTVFQMLDLCDWLAFRPVADGSVSLLSPIPGVPEQEDLTVRAANLLKLHTGCEAGVCIEIEKKLPMGGGLGGGSSDAATTLVVLNRLWGLRLPKQELMALGLRLGADVPVFVFGHAAWGEGVGEELQPIMLPEQWFVIIKPDCHVNTKEIFCSEGLTRDSKVIKMSDFLAGEESNDCTEEVCKMYPRVRDAMNALSVYAGARLTGTGACVFAQFPSKEEAEVVFQALKNEWLVFLAKGLNESPLYKKLEQE</sequence>
<evidence type="ECO:0000256" key="1">
    <source>
        <dbReference type="ARBA" id="ARBA00009684"/>
    </source>
</evidence>
<keyword evidence="14" id="KW-1185">Reference proteome</keyword>
<gene>
    <name evidence="10 13" type="primary">ispE</name>
    <name evidence="13" type="ORF">NP596_06200</name>
</gene>
<feature type="domain" description="GHMP kinase C-terminal" evidence="12">
    <location>
        <begin position="220"/>
        <end position="272"/>
    </location>
</feature>
<keyword evidence="5 10" id="KW-0547">Nucleotide-binding</keyword>